<keyword evidence="2" id="KW-1185">Reference proteome</keyword>
<evidence type="ECO:0000313" key="2">
    <source>
        <dbReference type="Proteomes" id="UP000011864"/>
    </source>
</evidence>
<dbReference type="HOGENOM" id="CLU_3155911_0_0_6"/>
<sequence length="48" mass="5655">MSDIKYTLNRVAVKLIDREDMITFEIHLLRNLYNLNILIILPKLVSTP</sequence>
<proteinExistence type="predicted"/>
<name>M4RIZ2_9ALTE</name>
<accession>M4RIZ2</accession>
<gene>
    <name evidence="1" type="ORF">C427_0438</name>
</gene>
<dbReference type="STRING" id="1129794.C427_0438"/>
<dbReference type="KEGG" id="gps:C427_0438"/>
<protein>
    <submittedName>
        <fullName evidence="1">Uncharacterized protein</fullName>
    </submittedName>
</protein>
<evidence type="ECO:0000313" key="1">
    <source>
        <dbReference type="EMBL" id="AGH42548.1"/>
    </source>
</evidence>
<reference evidence="1 2" key="1">
    <citation type="journal article" date="2013" name="Genome Announc.">
        <title>Complete Genome Sequence of Glaciecola psychrophila Strain 170T.</title>
        <authorList>
            <person name="Yin J."/>
            <person name="Chen J."/>
            <person name="Liu G."/>
            <person name="Yu Y."/>
            <person name="Song L."/>
            <person name="Wang X."/>
            <person name="Qu X."/>
        </authorList>
    </citation>
    <scope>NUCLEOTIDE SEQUENCE [LARGE SCALE GENOMIC DNA]</scope>
    <source>
        <strain evidence="1 2">170</strain>
    </source>
</reference>
<dbReference type="EMBL" id="CP003837">
    <property type="protein sequence ID" value="AGH42548.1"/>
    <property type="molecule type" value="Genomic_DNA"/>
</dbReference>
<organism evidence="1 2">
    <name type="scientific">Paraglaciecola psychrophila 170</name>
    <dbReference type="NCBI Taxonomy" id="1129794"/>
    <lineage>
        <taxon>Bacteria</taxon>
        <taxon>Pseudomonadati</taxon>
        <taxon>Pseudomonadota</taxon>
        <taxon>Gammaproteobacteria</taxon>
        <taxon>Alteromonadales</taxon>
        <taxon>Alteromonadaceae</taxon>
        <taxon>Paraglaciecola</taxon>
    </lineage>
</organism>
<dbReference type="Proteomes" id="UP000011864">
    <property type="component" value="Chromosome"/>
</dbReference>
<dbReference type="AlphaFoldDB" id="M4RIZ2"/>